<evidence type="ECO:0000313" key="15">
    <source>
        <dbReference type="Proteomes" id="UP000319852"/>
    </source>
</evidence>
<keyword evidence="5 8" id="KW-0641">Proline biosynthesis</keyword>
<dbReference type="Pfam" id="PF03807">
    <property type="entry name" value="F420_oxidored"/>
    <property type="match status" value="1"/>
</dbReference>
<keyword evidence="7 8" id="KW-0560">Oxidoreductase</keyword>
<dbReference type="PANTHER" id="PTHR11645:SF0">
    <property type="entry name" value="PYRROLINE-5-CARBOXYLATE REDUCTASE 3"/>
    <property type="match status" value="1"/>
</dbReference>
<evidence type="ECO:0000256" key="6">
    <source>
        <dbReference type="ARBA" id="ARBA00022857"/>
    </source>
</evidence>
<dbReference type="PROSITE" id="PS00521">
    <property type="entry name" value="P5CR"/>
    <property type="match status" value="1"/>
</dbReference>
<dbReference type="RefSeq" id="WP_145061426.1">
    <property type="nucleotide sequence ID" value="NZ_CP036263.1"/>
</dbReference>
<dbReference type="AlphaFoldDB" id="A0A517MZ24"/>
<sequence length="267" mass="27571">MLGFIGSGRMATALARGCIEAKLYQAGDVVASDPYEPAREQFAEQLSGVATVEDNAAVLQQADVVFLAVKPQMMDEVLDAIAEHVMPSHLLISIAAGVTLQRLASHLPAKTRLIRVMPNTPCLIGRGACGFAVGASCNEVDSQTVKRILGSVGIVHEVEEQQLDAVTGLSGSGPAFVYSVIESLAAGGVAGGLSEKLSLELAIQTTVGAAEMLTATGKSPAELRDQVTSPGGTTFAGLESLKRDRGQAALQAAVEAATQRSVELGKS</sequence>
<organism evidence="14 15">
    <name type="scientific">Adhaeretor mobilis</name>
    <dbReference type="NCBI Taxonomy" id="1930276"/>
    <lineage>
        <taxon>Bacteria</taxon>
        <taxon>Pseudomonadati</taxon>
        <taxon>Planctomycetota</taxon>
        <taxon>Planctomycetia</taxon>
        <taxon>Pirellulales</taxon>
        <taxon>Lacipirellulaceae</taxon>
        <taxon>Adhaeretor</taxon>
    </lineage>
</organism>
<comment type="function">
    <text evidence="8">Catalyzes the reduction of 1-pyrroline-5-carboxylate (PCA) to L-proline.</text>
</comment>
<dbReference type="EC" id="1.5.1.2" evidence="8 9"/>
<dbReference type="InterPro" id="IPR008927">
    <property type="entry name" value="6-PGluconate_DH-like_C_sf"/>
</dbReference>
<dbReference type="PIRSF" id="PIRSF000193">
    <property type="entry name" value="Pyrrol-5-carb_rd"/>
    <property type="match status" value="1"/>
</dbReference>
<comment type="similarity">
    <text evidence="2 8 11">Belongs to the pyrroline-5-carboxylate reductase family.</text>
</comment>
<dbReference type="EMBL" id="CP036263">
    <property type="protein sequence ID" value="QDT00141.1"/>
    <property type="molecule type" value="Genomic_DNA"/>
</dbReference>
<dbReference type="Gene3D" id="3.40.50.720">
    <property type="entry name" value="NAD(P)-binding Rossmann-like Domain"/>
    <property type="match status" value="1"/>
</dbReference>
<keyword evidence="4 8" id="KW-0028">Amino-acid biosynthesis</keyword>
<comment type="catalytic activity">
    <reaction evidence="8">
        <text>L-proline + NAD(+) = (S)-1-pyrroline-5-carboxylate + NADH + 2 H(+)</text>
        <dbReference type="Rhea" id="RHEA:14105"/>
        <dbReference type="ChEBI" id="CHEBI:15378"/>
        <dbReference type="ChEBI" id="CHEBI:17388"/>
        <dbReference type="ChEBI" id="CHEBI:57540"/>
        <dbReference type="ChEBI" id="CHEBI:57945"/>
        <dbReference type="ChEBI" id="CHEBI:60039"/>
        <dbReference type="EC" id="1.5.1.2"/>
    </reaction>
</comment>
<dbReference type="GO" id="GO:0055129">
    <property type="term" value="P:L-proline biosynthetic process"/>
    <property type="evidence" value="ECO:0007669"/>
    <property type="project" value="UniProtKB-UniRule"/>
</dbReference>
<dbReference type="Pfam" id="PF14748">
    <property type="entry name" value="P5CR_dimer"/>
    <property type="match status" value="1"/>
</dbReference>
<reference evidence="14 15" key="1">
    <citation type="submission" date="2019-02" db="EMBL/GenBank/DDBJ databases">
        <title>Deep-cultivation of Planctomycetes and their phenomic and genomic characterization uncovers novel biology.</title>
        <authorList>
            <person name="Wiegand S."/>
            <person name="Jogler M."/>
            <person name="Boedeker C."/>
            <person name="Pinto D."/>
            <person name="Vollmers J."/>
            <person name="Rivas-Marin E."/>
            <person name="Kohn T."/>
            <person name="Peeters S.H."/>
            <person name="Heuer A."/>
            <person name="Rast P."/>
            <person name="Oberbeckmann S."/>
            <person name="Bunk B."/>
            <person name="Jeske O."/>
            <person name="Meyerdierks A."/>
            <person name="Storesund J.E."/>
            <person name="Kallscheuer N."/>
            <person name="Luecker S."/>
            <person name="Lage O.M."/>
            <person name="Pohl T."/>
            <person name="Merkel B.J."/>
            <person name="Hornburger P."/>
            <person name="Mueller R.-W."/>
            <person name="Bruemmer F."/>
            <person name="Labrenz M."/>
            <person name="Spormann A.M."/>
            <person name="Op den Camp H."/>
            <person name="Overmann J."/>
            <person name="Amann R."/>
            <person name="Jetten M.S.M."/>
            <person name="Mascher T."/>
            <person name="Medema M.H."/>
            <person name="Devos D.P."/>
            <person name="Kaster A.-K."/>
            <person name="Ovreas L."/>
            <person name="Rohde M."/>
            <person name="Galperin M.Y."/>
            <person name="Jogler C."/>
        </authorList>
    </citation>
    <scope>NUCLEOTIDE SEQUENCE [LARGE SCALE GENOMIC DNA]</scope>
    <source>
        <strain evidence="14 15">HG15A2</strain>
    </source>
</reference>
<evidence type="ECO:0000256" key="9">
    <source>
        <dbReference type="NCBIfam" id="TIGR00112"/>
    </source>
</evidence>
<keyword evidence="6 8" id="KW-0521">NADP</keyword>
<comment type="catalytic activity">
    <reaction evidence="8 11">
        <text>L-proline + NADP(+) = (S)-1-pyrroline-5-carboxylate + NADPH + 2 H(+)</text>
        <dbReference type="Rhea" id="RHEA:14109"/>
        <dbReference type="ChEBI" id="CHEBI:15378"/>
        <dbReference type="ChEBI" id="CHEBI:17388"/>
        <dbReference type="ChEBI" id="CHEBI:57783"/>
        <dbReference type="ChEBI" id="CHEBI:58349"/>
        <dbReference type="ChEBI" id="CHEBI:60039"/>
        <dbReference type="EC" id="1.5.1.2"/>
    </reaction>
</comment>
<proteinExistence type="inferred from homology"/>
<dbReference type="KEGG" id="amob:HG15A2_34760"/>
<evidence type="ECO:0000256" key="3">
    <source>
        <dbReference type="ARBA" id="ARBA00022490"/>
    </source>
</evidence>
<dbReference type="GO" id="GO:0004735">
    <property type="term" value="F:pyrroline-5-carboxylate reductase activity"/>
    <property type="evidence" value="ECO:0007669"/>
    <property type="project" value="UniProtKB-UniRule"/>
</dbReference>
<feature type="binding site" evidence="10">
    <location>
        <begin position="68"/>
        <end position="71"/>
    </location>
    <ligand>
        <name>NADP(+)</name>
        <dbReference type="ChEBI" id="CHEBI:58349"/>
    </ligand>
</feature>
<evidence type="ECO:0000256" key="1">
    <source>
        <dbReference type="ARBA" id="ARBA00004496"/>
    </source>
</evidence>
<name>A0A517MZ24_9BACT</name>
<keyword evidence="3 8" id="KW-0963">Cytoplasm</keyword>
<dbReference type="NCBIfam" id="TIGR00112">
    <property type="entry name" value="proC"/>
    <property type="match status" value="1"/>
</dbReference>
<dbReference type="OrthoDB" id="9805754at2"/>
<evidence type="ECO:0000313" key="14">
    <source>
        <dbReference type="EMBL" id="QDT00141.1"/>
    </source>
</evidence>
<feature type="domain" description="Pyrroline-5-carboxylate reductase dimerisation" evidence="13">
    <location>
        <begin position="160"/>
        <end position="264"/>
    </location>
</feature>
<evidence type="ECO:0000256" key="4">
    <source>
        <dbReference type="ARBA" id="ARBA00022605"/>
    </source>
</evidence>
<dbReference type="HAMAP" id="MF_01925">
    <property type="entry name" value="P5C_reductase"/>
    <property type="match status" value="1"/>
</dbReference>
<gene>
    <name evidence="8 14" type="primary">proC</name>
    <name evidence="14" type="ORF">HG15A2_34760</name>
</gene>
<evidence type="ECO:0000256" key="2">
    <source>
        <dbReference type="ARBA" id="ARBA00005525"/>
    </source>
</evidence>
<evidence type="ECO:0000256" key="8">
    <source>
        <dbReference type="HAMAP-Rule" id="MF_01925"/>
    </source>
</evidence>
<dbReference type="InterPro" id="IPR000304">
    <property type="entry name" value="Pyrroline-COOH_reductase"/>
</dbReference>
<dbReference type="FunFam" id="3.40.50.720:FF:000190">
    <property type="entry name" value="Pyrroline-5-carboxylate reductase"/>
    <property type="match status" value="1"/>
</dbReference>
<dbReference type="GO" id="GO:0005737">
    <property type="term" value="C:cytoplasm"/>
    <property type="evidence" value="ECO:0007669"/>
    <property type="project" value="UniProtKB-SubCell"/>
</dbReference>
<evidence type="ECO:0000256" key="5">
    <source>
        <dbReference type="ARBA" id="ARBA00022650"/>
    </source>
</evidence>
<protein>
    <recommendedName>
        <fullName evidence="8 9">Pyrroline-5-carboxylate reductase</fullName>
        <shortName evidence="8">P5C reductase</shortName>
        <shortName evidence="8">P5CR</shortName>
        <ecNumber evidence="8 9">1.5.1.2</ecNumber>
    </recommendedName>
    <alternativeName>
        <fullName evidence="8">PCA reductase</fullName>
    </alternativeName>
</protein>
<accession>A0A517MZ24</accession>
<evidence type="ECO:0000259" key="12">
    <source>
        <dbReference type="Pfam" id="PF03807"/>
    </source>
</evidence>
<dbReference type="InterPro" id="IPR028939">
    <property type="entry name" value="P5C_Rdtase_cat_N"/>
</dbReference>
<dbReference type="PANTHER" id="PTHR11645">
    <property type="entry name" value="PYRROLINE-5-CARBOXYLATE REDUCTASE"/>
    <property type="match status" value="1"/>
</dbReference>
<evidence type="ECO:0000256" key="10">
    <source>
        <dbReference type="PIRSR" id="PIRSR000193-1"/>
    </source>
</evidence>
<dbReference type="Gene3D" id="1.10.3730.10">
    <property type="entry name" value="ProC C-terminal domain-like"/>
    <property type="match status" value="1"/>
</dbReference>
<dbReference type="SUPFAM" id="SSF51735">
    <property type="entry name" value="NAD(P)-binding Rossmann-fold domains"/>
    <property type="match status" value="1"/>
</dbReference>
<evidence type="ECO:0000256" key="11">
    <source>
        <dbReference type="RuleBase" id="RU003903"/>
    </source>
</evidence>
<feature type="binding site" evidence="10">
    <location>
        <position position="55"/>
    </location>
    <ligand>
        <name>NADPH</name>
        <dbReference type="ChEBI" id="CHEBI:57783"/>
    </ligand>
</feature>
<evidence type="ECO:0000259" key="13">
    <source>
        <dbReference type="Pfam" id="PF14748"/>
    </source>
</evidence>
<dbReference type="Proteomes" id="UP000319852">
    <property type="component" value="Chromosome"/>
</dbReference>
<comment type="pathway">
    <text evidence="8 11">Amino-acid biosynthesis; L-proline biosynthesis; L-proline from L-glutamate 5-semialdehyde: step 1/1.</text>
</comment>
<dbReference type="InterPro" id="IPR029036">
    <property type="entry name" value="P5CR_dimer"/>
</dbReference>
<dbReference type="FunFam" id="1.10.3730.10:FF:000001">
    <property type="entry name" value="Pyrroline-5-carboxylate reductase"/>
    <property type="match status" value="1"/>
</dbReference>
<dbReference type="UniPathway" id="UPA00098">
    <property type="reaction ID" value="UER00361"/>
</dbReference>
<keyword evidence="15" id="KW-1185">Reference proteome</keyword>
<feature type="binding site" evidence="10">
    <location>
        <begin position="5"/>
        <end position="10"/>
    </location>
    <ligand>
        <name>NADP(+)</name>
        <dbReference type="ChEBI" id="CHEBI:58349"/>
    </ligand>
</feature>
<dbReference type="SUPFAM" id="SSF48179">
    <property type="entry name" value="6-phosphogluconate dehydrogenase C-terminal domain-like"/>
    <property type="match status" value="1"/>
</dbReference>
<evidence type="ECO:0000256" key="7">
    <source>
        <dbReference type="ARBA" id="ARBA00023002"/>
    </source>
</evidence>
<feature type="domain" description="Pyrroline-5-carboxylate reductase catalytic N-terminal" evidence="12">
    <location>
        <begin position="2"/>
        <end position="97"/>
    </location>
</feature>
<comment type="subcellular location">
    <subcellularLocation>
        <location evidence="1 8">Cytoplasm</location>
    </subcellularLocation>
</comment>
<dbReference type="InterPro" id="IPR053790">
    <property type="entry name" value="P5CR-like_CS"/>
</dbReference>
<dbReference type="InterPro" id="IPR036291">
    <property type="entry name" value="NAD(P)-bd_dom_sf"/>
</dbReference>